<dbReference type="Gene3D" id="1.10.1670.10">
    <property type="entry name" value="Helix-hairpin-Helix base-excision DNA repair enzymes (C-terminal)"/>
    <property type="match status" value="1"/>
</dbReference>
<feature type="region of interest" description="Disordered" evidence="16">
    <location>
        <begin position="404"/>
        <end position="426"/>
    </location>
</feature>
<keyword evidence="8" id="KW-0234">DNA repair</keyword>
<dbReference type="PANTHER" id="PTHR10242">
    <property type="entry name" value="8-OXOGUANINE DNA GLYCOSYLASE"/>
    <property type="match status" value="1"/>
</dbReference>
<dbReference type="GeneTree" id="ENSGT00640000091554"/>
<dbReference type="Ensembl" id="ENSLLET00000034601.1">
    <property type="protein sequence ID" value="ENSLLEP00000033329.1"/>
    <property type="gene ID" value="ENSLLEG00000021090.1"/>
</dbReference>
<dbReference type="InterPro" id="IPR052054">
    <property type="entry name" value="Oxidative_DNA_repair_enzyme"/>
</dbReference>
<dbReference type="Gene3D" id="3.30.310.40">
    <property type="match status" value="1"/>
</dbReference>
<dbReference type="Proteomes" id="UP000694569">
    <property type="component" value="Unplaced"/>
</dbReference>
<keyword evidence="6" id="KW-0227">DNA damage</keyword>
<evidence type="ECO:0000256" key="16">
    <source>
        <dbReference type="SAM" id="MobiDB-lite"/>
    </source>
</evidence>
<dbReference type="GO" id="GO:0006289">
    <property type="term" value="P:nucleotide-excision repair"/>
    <property type="evidence" value="ECO:0007669"/>
    <property type="project" value="InterPro"/>
</dbReference>
<dbReference type="GO" id="GO:0006285">
    <property type="term" value="P:base-excision repair, AP site formation"/>
    <property type="evidence" value="ECO:0007669"/>
    <property type="project" value="TreeGrafter"/>
</dbReference>
<dbReference type="Pfam" id="PF07934">
    <property type="entry name" value="OGG_N"/>
    <property type="match status" value="1"/>
</dbReference>
<evidence type="ECO:0000256" key="15">
    <source>
        <dbReference type="ARBA" id="ARBA00073127"/>
    </source>
</evidence>
<dbReference type="InterPro" id="IPR003265">
    <property type="entry name" value="HhH-GPD_domain"/>
</dbReference>
<keyword evidence="7" id="KW-0378">Hydrolase</keyword>
<dbReference type="InterPro" id="IPR011257">
    <property type="entry name" value="DNA_glycosylase"/>
</dbReference>
<dbReference type="Pfam" id="PF00730">
    <property type="entry name" value="HhH-GPD"/>
    <property type="match status" value="1"/>
</dbReference>
<keyword evidence="10" id="KW-0539">Nucleus</keyword>
<dbReference type="GO" id="GO:0140078">
    <property type="term" value="F:class I DNA-(apurinic or apyrimidinic site) endonuclease activity"/>
    <property type="evidence" value="ECO:0007669"/>
    <property type="project" value="UniProtKB-EC"/>
</dbReference>
<dbReference type="SUPFAM" id="SSF55945">
    <property type="entry name" value="TATA-box binding protein-like"/>
    <property type="match status" value="1"/>
</dbReference>
<gene>
    <name evidence="18" type="primary">OGG1</name>
</gene>
<evidence type="ECO:0000256" key="11">
    <source>
        <dbReference type="ARBA" id="ARBA00023268"/>
    </source>
</evidence>
<dbReference type="EC" id="4.2.99.18" evidence="5"/>
<dbReference type="FunFam" id="3.30.310.40:FF:000001">
    <property type="entry name" value="N-glycosylase/DNA lyase isoform X2"/>
    <property type="match status" value="1"/>
</dbReference>
<dbReference type="SMART" id="SM00478">
    <property type="entry name" value="ENDO3c"/>
    <property type="match status" value="1"/>
</dbReference>
<comment type="function">
    <text evidence="13">DNA repair enzyme that incises DNA at 8-oxoG residues. Excises 7,8-dihydro-8-oxoguanine and 2,6-diamino-4-hydroxy-5-N-methylformamidopyrimidine (FAPY) from damaged DNA. Has a beta-lyase activity that nicks DNA 3' to the lesion.</text>
</comment>
<evidence type="ECO:0000256" key="10">
    <source>
        <dbReference type="ARBA" id="ARBA00023242"/>
    </source>
</evidence>
<evidence type="ECO:0000256" key="9">
    <source>
        <dbReference type="ARBA" id="ARBA00023239"/>
    </source>
</evidence>
<keyword evidence="9" id="KW-0456">Lyase</keyword>
<reference evidence="18" key="1">
    <citation type="submission" date="2025-08" db="UniProtKB">
        <authorList>
            <consortium name="Ensembl"/>
        </authorList>
    </citation>
    <scope>IDENTIFICATION</scope>
</reference>
<keyword evidence="19" id="KW-1185">Reference proteome</keyword>
<accession>A0A8C5Q7A4</accession>
<protein>
    <recommendedName>
        <fullName evidence="15">N-glycosylase/DNA lyase</fullName>
        <ecNumber evidence="5">4.2.99.18</ecNumber>
    </recommendedName>
</protein>
<dbReference type="FunFam" id="1.10.1670.10:FF:000005">
    <property type="entry name" value="N-glycosylase/DNA lyase OGG1"/>
    <property type="match status" value="1"/>
</dbReference>
<evidence type="ECO:0000259" key="17">
    <source>
        <dbReference type="SMART" id="SM00478"/>
    </source>
</evidence>
<dbReference type="GO" id="GO:0034039">
    <property type="term" value="F:8-oxo-7,8-dihydroguanine DNA N-glycosylase activity"/>
    <property type="evidence" value="ECO:0007669"/>
    <property type="project" value="TreeGrafter"/>
</dbReference>
<evidence type="ECO:0000256" key="1">
    <source>
        <dbReference type="ARBA" id="ARBA00004109"/>
    </source>
</evidence>
<dbReference type="GO" id="GO:0016607">
    <property type="term" value="C:nuclear speck"/>
    <property type="evidence" value="ECO:0007669"/>
    <property type="project" value="UniProtKB-SubCell"/>
</dbReference>
<organism evidence="18 19">
    <name type="scientific">Leptobrachium leishanense</name>
    <name type="common">Leishan spiny toad</name>
    <dbReference type="NCBI Taxonomy" id="445787"/>
    <lineage>
        <taxon>Eukaryota</taxon>
        <taxon>Metazoa</taxon>
        <taxon>Chordata</taxon>
        <taxon>Craniata</taxon>
        <taxon>Vertebrata</taxon>
        <taxon>Euteleostomi</taxon>
        <taxon>Amphibia</taxon>
        <taxon>Batrachia</taxon>
        <taxon>Anura</taxon>
        <taxon>Pelobatoidea</taxon>
        <taxon>Megophryidae</taxon>
        <taxon>Leptobrachium</taxon>
    </lineage>
</organism>
<feature type="domain" description="HhH-GPD" evidence="17">
    <location>
        <begin position="224"/>
        <end position="392"/>
    </location>
</feature>
<dbReference type="InterPro" id="IPR023170">
    <property type="entry name" value="HhH_base_excis_C"/>
</dbReference>
<dbReference type="AlphaFoldDB" id="A0A8C5Q7A4"/>
<evidence type="ECO:0000256" key="2">
    <source>
        <dbReference type="ARBA" id="ARBA00004324"/>
    </source>
</evidence>
<evidence type="ECO:0000313" key="19">
    <source>
        <dbReference type="Proteomes" id="UP000694569"/>
    </source>
</evidence>
<comment type="catalytic activity">
    <reaction evidence="14">
        <text>2'-deoxyribonucleotide-(2'-deoxyribose 5'-phosphate)-2'-deoxyribonucleotide-DNA = a 3'-end 2'-deoxyribonucleotide-(2,3-dehydro-2,3-deoxyribose 5'-phosphate)-DNA + a 5'-end 5'-phospho-2'-deoxyribonucleoside-DNA + H(+)</text>
        <dbReference type="Rhea" id="RHEA:66592"/>
        <dbReference type="Rhea" id="RHEA-COMP:13180"/>
        <dbReference type="Rhea" id="RHEA-COMP:16897"/>
        <dbReference type="Rhea" id="RHEA-COMP:17067"/>
        <dbReference type="ChEBI" id="CHEBI:15378"/>
        <dbReference type="ChEBI" id="CHEBI:136412"/>
        <dbReference type="ChEBI" id="CHEBI:157695"/>
        <dbReference type="ChEBI" id="CHEBI:167181"/>
        <dbReference type="EC" id="4.2.99.18"/>
    </reaction>
</comment>
<dbReference type="OrthoDB" id="238681at2759"/>
<evidence type="ECO:0000256" key="14">
    <source>
        <dbReference type="ARBA" id="ARBA00044632"/>
    </source>
</evidence>
<dbReference type="PANTHER" id="PTHR10242:SF2">
    <property type="entry name" value="N-GLYCOSYLASE_DNA LYASE"/>
    <property type="match status" value="1"/>
</dbReference>
<evidence type="ECO:0000256" key="4">
    <source>
        <dbReference type="ARBA" id="ARBA00010679"/>
    </source>
</evidence>
<sequence>MNVTLINHNGSVGIGPIFYFNIHFFNQMFLILSCQTACRMHHRASLSICPALWRSIPCQRSELRLDFTLACGQTFRWKELSPGYWTGVLHGRVCTLTQTDEHVWYTMYTKEDCPAVSAAPLTATTTKRTKSTKNTAACTPPKMIKTEEIKEEIETMESCKVSDGRDCKKDEEMLRDYFQLDVNLPALYQEWGKSDSNFARVARDFPGIRVLRQEPTECLFSFICTSNNHISRITSMIDRVCTSLGTHLAHLDSEDYCSFPTLQALAATDTEAKLRDLGFGYRAKFVSESAKTILSEHGSDWLEGLRLVPYEEAKSALCALPGVGAKVADCVCLMALDKPEAVPVDTHVWQIAKRDYLPQLGQGNKSLTDRVYREIGDSFRKLWGSHAGWAQSVLFCSDLKRFQTPGDNAKSSMKSNKRKQDKKEIH</sequence>
<name>A0A8C5Q7A4_9ANUR</name>
<comment type="similarity">
    <text evidence="4">Belongs to the type-1 OGG1 family.</text>
</comment>
<dbReference type="InterPro" id="IPR012904">
    <property type="entry name" value="OGG_N"/>
</dbReference>
<dbReference type="SUPFAM" id="SSF48150">
    <property type="entry name" value="DNA-glycosylase"/>
    <property type="match status" value="1"/>
</dbReference>
<reference evidence="18" key="2">
    <citation type="submission" date="2025-09" db="UniProtKB">
        <authorList>
            <consortium name="Ensembl"/>
        </authorList>
    </citation>
    <scope>IDENTIFICATION</scope>
</reference>
<evidence type="ECO:0000256" key="13">
    <source>
        <dbReference type="ARBA" id="ARBA00025652"/>
    </source>
</evidence>
<evidence type="ECO:0000256" key="8">
    <source>
        <dbReference type="ARBA" id="ARBA00023204"/>
    </source>
</evidence>
<dbReference type="FunFam" id="1.10.340.30:FF:000006">
    <property type="entry name" value="N-glycosylase/DNA lyase isoform X2"/>
    <property type="match status" value="1"/>
</dbReference>
<dbReference type="CDD" id="cd00056">
    <property type="entry name" value="ENDO3c"/>
    <property type="match status" value="1"/>
</dbReference>
<evidence type="ECO:0000256" key="3">
    <source>
        <dbReference type="ARBA" id="ARBA00004642"/>
    </source>
</evidence>
<dbReference type="GO" id="GO:0003684">
    <property type="term" value="F:damaged DNA binding"/>
    <property type="evidence" value="ECO:0007669"/>
    <property type="project" value="InterPro"/>
</dbReference>
<keyword evidence="12" id="KW-0326">Glycosidase</keyword>
<evidence type="ECO:0000313" key="18">
    <source>
        <dbReference type="Ensembl" id="ENSLLEP00000033329.1"/>
    </source>
</evidence>
<proteinExistence type="inferred from homology"/>
<evidence type="ECO:0000256" key="6">
    <source>
        <dbReference type="ARBA" id="ARBA00022763"/>
    </source>
</evidence>
<dbReference type="GO" id="GO:0016363">
    <property type="term" value="C:nuclear matrix"/>
    <property type="evidence" value="ECO:0007669"/>
    <property type="project" value="UniProtKB-SubCell"/>
</dbReference>
<keyword evidence="11" id="KW-0511">Multifunctional enzyme</keyword>
<feature type="compositionally biased region" description="Polar residues" evidence="16">
    <location>
        <begin position="405"/>
        <end position="414"/>
    </location>
</feature>
<evidence type="ECO:0000256" key="5">
    <source>
        <dbReference type="ARBA" id="ARBA00012720"/>
    </source>
</evidence>
<comment type="subcellular location">
    <subcellularLocation>
        <location evidence="1">Nucleus matrix</location>
    </subcellularLocation>
    <subcellularLocation>
        <location evidence="2">Nucleus speckle</location>
    </subcellularLocation>
    <subcellularLocation>
        <location evidence="3">Nucleus</location>
        <location evidence="3">Nucleoplasm</location>
    </subcellularLocation>
</comment>
<evidence type="ECO:0000256" key="7">
    <source>
        <dbReference type="ARBA" id="ARBA00022801"/>
    </source>
</evidence>
<evidence type="ECO:0000256" key="12">
    <source>
        <dbReference type="ARBA" id="ARBA00023295"/>
    </source>
</evidence>
<dbReference type="Gene3D" id="1.10.340.30">
    <property type="entry name" value="Hypothetical protein, domain 2"/>
    <property type="match status" value="1"/>
</dbReference>